<dbReference type="AlphaFoldDB" id="K9WC18"/>
<reference evidence="1 2" key="1">
    <citation type="submission" date="2012-06" db="EMBL/GenBank/DDBJ databases">
        <title>Finished chromosome of genome of Microcoleus sp. PCC 7113.</title>
        <authorList>
            <consortium name="US DOE Joint Genome Institute"/>
            <person name="Gugger M."/>
            <person name="Coursin T."/>
            <person name="Rippka R."/>
            <person name="Tandeau De Marsac N."/>
            <person name="Huntemann M."/>
            <person name="Wei C.-L."/>
            <person name="Han J."/>
            <person name="Detter J.C."/>
            <person name="Han C."/>
            <person name="Tapia R."/>
            <person name="Chen A."/>
            <person name="Kyrpides N."/>
            <person name="Mavromatis K."/>
            <person name="Markowitz V."/>
            <person name="Szeto E."/>
            <person name="Ivanova N."/>
            <person name="Pagani I."/>
            <person name="Pati A."/>
            <person name="Goodwin L."/>
            <person name="Nordberg H.P."/>
            <person name="Cantor M.N."/>
            <person name="Hua S.X."/>
            <person name="Woyke T."/>
            <person name="Kerfeld C.A."/>
        </authorList>
    </citation>
    <scope>NUCLEOTIDE SEQUENCE [LARGE SCALE GENOMIC DNA]</scope>
    <source>
        <strain evidence="1 2">PCC 7113</strain>
    </source>
</reference>
<dbReference type="EMBL" id="CP003630">
    <property type="protein sequence ID" value="AFZ17935.1"/>
    <property type="molecule type" value="Genomic_DNA"/>
</dbReference>
<protein>
    <submittedName>
        <fullName evidence="1">Uncharacterized protein</fullName>
    </submittedName>
</protein>
<dbReference type="HOGENOM" id="CLU_2753388_0_0_3"/>
<gene>
    <name evidence="1" type="ORF">Mic7113_2118</name>
</gene>
<accession>K9WC18</accession>
<dbReference type="eggNOG" id="ENOG502ZX19">
    <property type="taxonomic scope" value="Bacteria"/>
</dbReference>
<dbReference type="Proteomes" id="UP000010471">
    <property type="component" value="Chromosome"/>
</dbReference>
<dbReference type="OrthoDB" id="583616at2"/>
<evidence type="ECO:0000313" key="2">
    <source>
        <dbReference type="Proteomes" id="UP000010471"/>
    </source>
</evidence>
<sequence length="70" mass="8559">MKDPVLKQAKAWGFVCQEDNQGTWQIFPQQFKERWTMRLVEDRWLLIVGDTPQVHLYSHEAITFLERRRR</sequence>
<keyword evidence="2" id="KW-1185">Reference proteome</keyword>
<name>K9WC18_9CYAN</name>
<evidence type="ECO:0000313" key="1">
    <source>
        <dbReference type="EMBL" id="AFZ17935.1"/>
    </source>
</evidence>
<proteinExistence type="predicted"/>
<dbReference type="KEGG" id="mic:Mic7113_2118"/>
<organism evidence="1 2">
    <name type="scientific">Allocoleopsis franciscana PCC 7113</name>
    <dbReference type="NCBI Taxonomy" id="1173027"/>
    <lineage>
        <taxon>Bacteria</taxon>
        <taxon>Bacillati</taxon>
        <taxon>Cyanobacteriota</taxon>
        <taxon>Cyanophyceae</taxon>
        <taxon>Coleofasciculales</taxon>
        <taxon>Coleofasciculaceae</taxon>
        <taxon>Allocoleopsis</taxon>
        <taxon>Allocoleopsis franciscana</taxon>
    </lineage>
</organism>
<dbReference type="RefSeq" id="WP_015182087.1">
    <property type="nucleotide sequence ID" value="NC_019738.1"/>
</dbReference>